<dbReference type="EMBL" id="BSXU01000986">
    <property type="protein sequence ID" value="GMG22499.1"/>
    <property type="molecule type" value="Genomic_DNA"/>
</dbReference>
<accession>A0A9W6YU43</accession>
<dbReference type="AlphaFoldDB" id="A0A9W6YU43"/>
<reference evidence="1" key="1">
    <citation type="submission" date="2023-04" db="EMBL/GenBank/DDBJ databases">
        <title>Ambrosiozyma monospora NBRC 1965.</title>
        <authorList>
            <person name="Ichikawa N."/>
            <person name="Sato H."/>
            <person name="Tonouchi N."/>
        </authorList>
    </citation>
    <scope>NUCLEOTIDE SEQUENCE</scope>
    <source>
        <strain evidence="1">NBRC 1965</strain>
    </source>
</reference>
<sequence length="181" mass="21507">MLSGVNQNENFFPIENALLKSEEDEQLDFPFDYSKATDEVYHWLQYVVKDMKLRCKFQASDERKIFAQMVKVAYNFEVNLFVNKWHMCLLPRDKVEDVFSKCGFQRCQYWKEYLIIPSKTRDKNSTKWKQFWSIFTKIVDKDPGSYSIFHQFAKQLAIYFINSTCTPTKLVASANNQISNQ</sequence>
<dbReference type="Proteomes" id="UP001165063">
    <property type="component" value="Unassembled WGS sequence"/>
</dbReference>
<organism evidence="1 2">
    <name type="scientific">Ambrosiozyma monospora</name>
    <name type="common">Yeast</name>
    <name type="synonym">Endomycopsis monosporus</name>
    <dbReference type="NCBI Taxonomy" id="43982"/>
    <lineage>
        <taxon>Eukaryota</taxon>
        <taxon>Fungi</taxon>
        <taxon>Dikarya</taxon>
        <taxon>Ascomycota</taxon>
        <taxon>Saccharomycotina</taxon>
        <taxon>Pichiomycetes</taxon>
        <taxon>Pichiales</taxon>
        <taxon>Pichiaceae</taxon>
        <taxon>Ambrosiozyma</taxon>
    </lineage>
</organism>
<comment type="caution">
    <text evidence="1">The sequence shown here is derived from an EMBL/GenBank/DDBJ whole genome shotgun (WGS) entry which is preliminary data.</text>
</comment>
<evidence type="ECO:0000313" key="1">
    <source>
        <dbReference type="EMBL" id="GMG22499.1"/>
    </source>
</evidence>
<keyword evidence="2" id="KW-1185">Reference proteome</keyword>
<name>A0A9W6YU43_AMBMO</name>
<proteinExistence type="predicted"/>
<protein>
    <submittedName>
        <fullName evidence="1">Unnamed protein product</fullName>
    </submittedName>
</protein>
<evidence type="ECO:0000313" key="2">
    <source>
        <dbReference type="Proteomes" id="UP001165063"/>
    </source>
</evidence>
<gene>
    <name evidence="1" type="ORF">Amon01_000263900</name>
</gene>